<name>E8LWX5_9VIBR</name>
<accession>E8LWX5</accession>
<dbReference type="AlphaFoldDB" id="E8LWX5"/>
<reference evidence="1 2" key="1">
    <citation type="journal article" date="2012" name="Int. J. Syst. Evol. Microbiol.">
        <title>Vibrio caribbeanicus sp. nov., isolated from the marine sponge Scleritoderma cyanea.</title>
        <authorList>
            <person name="Hoffmann M."/>
            <person name="Monday S.R."/>
            <person name="Allard M.W."/>
            <person name="Strain E.A."/>
            <person name="Whittaker P."/>
            <person name="Naum M."/>
            <person name="McCarthy P.J."/>
            <person name="Lopez J.V."/>
            <person name="Fischer M."/>
            <person name="Brown E.W."/>
        </authorList>
    </citation>
    <scope>NUCLEOTIDE SEQUENCE [LARGE SCALE GENOMIC DNA]</scope>
    <source>
        <strain evidence="1 2">LMG 20546</strain>
    </source>
</reference>
<dbReference type="RefSeq" id="WP_006880354.1">
    <property type="nucleotide sequence ID" value="NZ_AEVS01000077.1"/>
</dbReference>
<proteinExistence type="predicted"/>
<gene>
    <name evidence="1" type="ORF">VIBR0546_17638</name>
</gene>
<sequence length="157" mass="17453">MPINGVCHDFAFTRCFPVESKDKTPSVKESKQFWSLLIGKMERVHPNDLDTLAPGVLTVVNPTGYPTYTPHSYYVGDGQVLYSTNDPFFDKVNKSKVSPSIQHGVGTFSYTLATLKEALNTITEGPQGPTAKIGTDNRTLEFYWCSTAIARLGWWAK</sequence>
<dbReference type="OrthoDB" id="5871916at2"/>
<evidence type="ECO:0000313" key="2">
    <source>
        <dbReference type="Proteomes" id="UP000004371"/>
    </source>
</evidence>
<evidence type="ECO:0000313" key="1">
    <source>
        <dbReference type="EMBL" id="EGA64876.1"/>
    </source>
</evidence>
<dbReference type="STRING" id="945543.VIBR0546_17638"/>
<comment type="caution">
    <text evidence="1">The sequence shown here is derived from an EMBL/GenBank/DDBJ whole genome shotgun (WGS) entry which is preliminary data.</text>
</comment>
<dbReference type="eggNOG" id="ENOG5031MWX">
    <property type="taxonomic scope" value="Bacteria"/>
</dbReference>
<dbReference type="EMBL" id="AEVS01000077">
    <property type="protein sequence ID" value="EGA64876.1"/>
    <property type="molecule type" value="Genomic_DNA"/>
</dbReference>
<dbReference type="Proteomes" id="UP000004371">
    <property type="component" value="Unassembled WGS sequence"/>
</dbReference>
<keyword evidence="2" id="KW-1185">Reference proteome</keyword>
<organism evidence="1 2">
    <name type="scientific">Vibrio brasiliensis LMG 20546</name>
    <dbReference type="NCBI Taxonomy" id="945543"/>
    <lineage>
        <taxon>Bacteria</taxon>
        <taxon>Pseudomonadati</taxon>
        <taxon>Pseudomonadota</taxon>
        <taxon>Gammaproteobacteria</taxon>
        <taxon>Vibrionales</taxon>
        <taxon>Vibrionaceae</taxon>
        <taxon>Vibrio</taxon>
        <taxon>Vibrio oreintalis group</taxon>
    </lineage>
</organism>
<protein>
    <submittedName>
        <fullName evidence="1">Uncharacterized protein</fullName>
    </submittedName>
</protein>